<dbReference type="Pfam" id="PF00905">
    <property type="entry name" value="Transpeptidase"/>
    <property type="match status" value="1"/>
</dbReference>
<feature type="domain" description="NTF2-like N-terminal transpeptidase" evidence="3">
    <location>
        <begin position="63"/>
        <end position="174"/>
    </location>
</feature>
<dbReference type="Gene3D" id="3.40.710.10">
    <property type="entry name" value="DD-peptidase/beta-lactamase superfamily"/>
    <property type="match status" value="1"/>
</dbReference>
<sequence length="550" mass="55953">MRKGRRTAVMSGGVALVALAAGVGAYALVDTFGRPDSPAQRPEVTAVADGEETAGPVGAEESAAAAETFLTAWAAGDPVAASAVTDDPAAAQTALRAYAEDLGIAGLTVTPGSPAVDGAVPFSVTAVVAWGEEPEQRAEWSYESALTVARGEVTGEPQVVWRPELLHPALGEGQKLETAPAGEAAPVRVLDRDGGELTAAEHPALAGILTELATRYEEHSGGTRAMAVRIADASGETVQQVQQLSEPVPGEVPTTIDPAVQRAAEAALKDTAHGALVALEPSTGAILAVVNAPADGFDTALQGSYAPGSTWKIVTAGMLIDAGLAAPGAAHPCPKFFEHGGWKFQNLNEMEIRGGTFAQSFAASCNTAFISQAPQLADDRLAQYALSAFGIGQTWNTGVPSMDGTVPVESDAQMAAQLIGQAGVRANPMVMASVSATASTGQFRQPHLVPPDFDGRSLARADGLSPQTTQSLRQLMNLTATSGTAAAAMSGLGGDIGAKTGSAEVMDQEKPNAWFTAYRGDLAVAAVVPESGHGGTVAGPLVAHVLRSAG</sequence>
<evidence type="ECO:0000259" key="3">
    <source>
        <dbReference type="Pfam" id="PF05223"/>
    </source>
</evidence>
<accession>A0A1I1H172</accession>
<feature type="signal peptide" evidence="1">
    <location>
        <begin position="1"/>
        <end position="20"/>
    </location>
</feature>
<feature type="domain" description="Penicillin-binding protein transpeptidase" evidence="2">
    <location>
        <begin position="274"/>
        <end position="546"/>
    </location>
</feature>
<dbReference type="EMBL" id="FOLM01000002">
    <property type="protein sequence ID" value="SFC15868.1"/>
    <property type="molecule type" value="Genomic_DNA"/>
</dbReference>
<proteinExistence type="predicted"/>
<dbReference type="InterPro" id="IPR001460">
    <property type="entry name" value="PCN-bd_Tpept"/>
</dbReference>
<dbReference type="InterPro" id="IPR007887">
    <property type="entry name" value="MecA_N"/>
</dbReference>
<dbReference type="GO" id="GO:0046677">
    <property type="term" value="P:response to antibiotic"/>
    <property type="evidence" value="ECO:0007669"/>
    <property type="project" value="InterPro"/>
</dbReference>
<dbReference type="PANTHER" id="PTHR30627:SF24">
    <property type="entry name" value="PENICILLIN-BINDING PROTEIN 4B"/>
    <property type="match status" value="1"/>
</dbReference>
<dbReference type="InterPro" id="IPR012338">
    <property type="entry name" value="Beta-lactam/transpept-like"/>
</dbReference>
<dbReference type="PANTHER" id="PTHR30627">
    <property type="entry name" value="PEPTIDOGLYCAN D,D-TRANSPEPTIDASE"/>
    <property type="match status" value="1"/>
</dbReference>
<gene>
    <name evidence="4" type="ORF">SAMN05421773_102156</name>
</gene>
<dbReference type="GO" id="GO:0051301">
    <property type="term" value="P:cell division"/>
    <property type="evidence" value="ECO:0007669"/>
    <property type="project" value="UniProtKB-KW"/>
</dbReference>
<feature type="chain" id="PRO_5039429915" evidence="1">
    <location>
        <begin position="21"/>
        <end position="550"/>
    </location>
</feature>
<dbReference type="GO" id="GO:0005886">
    <property type="term" value="C:plasma membrane"/>
    <property type="evidence" value="ECO:0007669"/>
    <property type="project" value="TreeGrafter"/>
</dbReference>
<dbReference type="InterPro" id="IPR050515">
    <property type="entry name" value="Beta-lactam/transpept"/>
</dbReference>
<dbReference type="SUPFAM" id="SSF56601">
    <property type="entry name" value="beta-lactamase/transpeptidase-like"/>
    <property type="match status" value="1"/>
</dbReference>
<evidence type="ECO:0000313" key="4">
    <source>
        <dbReference type="EMBL" id="SFC15868.1"/>
    </source>
</evidence>
<dbReference type="STRING" id="910347.SAMN05421773_102156"/>
<dbReference type="Pfam" id="PF05223">
    <property type="entry name" value="MecA_N"/>
    <property type="match status" value="1"/>
</dbReference>
<dbReference type="OrthoDB" id="5241017at2"/>
<dbReference type="GO" id="GO:0071555">
    <property type="term" value="P:cell wall organization"/>
    <property type="evidence" value="ECO:0007669"/>
    <property type="project" value="TreeGrafter"/>
</dbReference>
<dbReference type="GO" id="GO:0008658">
    <property type="term" value="F:penicillin binding"/>
    <property type="evidence" value="ECO:0007669"/>
    <property type="project" value="InterPro"/>
</dbReference>
<keyword evidence="5" id="KW-1185">Reference proteome</keyword>
<organism evidence="4 5">
    <name type="scientific">Streptomyces aidingensis</name>
    <dbReference type="NCBI Taxonomy" id="910347"/>
    <lineage>
        <taxon>Bacteria</taxon>
        <taxon>Bacillati</taxon>
        <taxon>Actinomycetota</taxon>
        <taxon>Actinomycetes</taxon>
        <taxon>Kitasatosporales</taxon>
        <taxon>Streptomycetaceae</taxon>
        <taxon>Streptomyces</taxon>
    </lineage>
</organism>
<evidence type="ECO:0000259" key="2">
    <source>
        <dbReference type="Pfam" id="PF00905"/>
    </source>
</evidence>
<dbReference type="RefSeq" id="WP_093837483.1">
    <property type="nucleotide sequence ID" value="NZ_FOLM01000002.1"/>
</dbReference>
<dbReference type="Proteomes" id="UP000199207">
    <property type="component" value="Unassembled WGS sequence"/>
</dbReference>
<keyword evidence="4" id="KW-0131">Cell cycle</keyword>
<dbReference type="AlphaFoldDB" id="A0A1I1H172"/>
<evidence type="ECO:0000313" key="5">
    <source>
        <dbReference type="Proteomes" id="UP000199207"/>
    </source>
</evidence>
<keyword evidence="4" id="KW-0132">Cell division</keyword>
<dbReference type="GO" id="GO:0071972">
    <property type="term" value="F:peptidoglycan L,D-transpeptidase activity"/>
    <property type="evidence" value="ECO:0007669"/>
    <property type="project" value="TreeGrafter"/>
</dbReference>
<name>A0A1I1H172_9ACTN</name>
<reference evidence="4 5" key="1">
    <citation type="submission" date="2016-10" db="EMBL/GenBank/DDBJ databases">
        <authorList>
            <person name="de Groot N.N."/>
        </authorList>
    </citation>
    <scope>NUCLEOTIDE SEQUENCE [LARGE SCALE GENOMIC DNA]</scope>
    <source>
        <strain evidence="4 5">CGMCC 4.5739</strain>
    </source>
</reference>
<evidence type="ECO:0000256" key="1">
    <source>
        <dbReference type="SAM" id="SignalP"/>
    </source>
</evidence>
<protein>
    <submittedName>
        <fullName evidence="4">Cell division protein FtsI/penicillin-binding protein 2</fullName>
    </submittedName>
</protein>
<keyword evidence="1" id="KW-0732">Signal</keyword>